<comment type="caution">
    <text evidence="1">The sequence shown here is derived from an EMBL/GenBank/DDBJ whole genome shotgun (WGS) entry which is preliminary data.</text>
</comment>
<reference evidence="1" key="1">
    <citation type="submission" date="2018-04" db="EMBL/GenBank/DDBJ databases">
        <title>Whole genome sequencing of Hypsizygus marmoreus.</title>
        <authorList>
            <person name="Choi I.-G."/>
            <person name="Min B."/>
            <person name="Kim J.-G."/>
            <person name="Kim S."/>
            <person name="Oh Y.-L."/>
            <person name="Kong W.-S."/>
            <person name="Park H."/>
            <person name="Jeong J."/>
            <person name="Song E.-S."/>
        </authorList>
    </citation>
    <scope>NUCLEOTIDE SEQUENCE [LARGE SCALE GENOMIC DNA]</scope>
    <source>
        <strain evidence="1">51987-8</strain>
    </source>
</reference>
<dbReference type="Proteomes" id="UP000076154">
    <property type="component" value="Unassembled WGS sequence"/>
</dbReference>
<proteinExistence type="predicted"/>
<dbReference type="EMBL" id="LUEZ02000071">
    <property type="protein sequence ID" value="RDB19822.1"/>
    <property type="molecule type" value="Genomic_DNA"/>
</dbReference>
<organism evidence="1 2">
    <name type="scientific">Hypsizygus marmoreus</name>
    <name type="common">White beech mushroom</name>
    <name type="synonym">Agaricus marmoreus</name>
    <dbReference type="NCBI Taxonomy" id="39966"/>
    <lineage>
        <taxon>Eukaryota</taxon>
        <taxon>Fungi</taxon>
        <taxon>Dikarya</taxon>
        <taxon>Basidiomycota</taxon>
        <taxon>Agaricomycotina</taxon>
        <taxon>Agaricomycetes</taxon>
        <taxon>Agaricomycetidae</taxon>
        <taxon>Agaricales</taxon>
        <taxon>Tricholomatineae</taxon>
        <taxon>Lyophyllaceae</taxon>
        <taxon>Hypsizygus</taxon>
    </lineage>
</organism>
<name>A0A369JES0_HYPMA</name>
<dbReference type="InParanoid" id="A0A369JES0"/>
<keyword evidence="2" id="KW-1185">Reference proteome</keyword>
<feature type="non-terminal residue" evidence="1">
    <location>
        <position position="38"/>
    </location>
</feature>
<feature type="non-terminal residue" evidence="1">
    <location>
        <position position="1"/>
    </location>
</feature>
<sequence>THFSLSLAATEIMVFRENYQQPASSQGRCTVAADSQVV</sequence>
<evidence type="ECO:0000313" key="2">
    <source>
        <dbReference type="Proteomes" id="UP000076154"/>
    </source>
</evidence>
<dbReference type="AlphaFoldDB" id="A0A369JES0"/>
<protein>
    <submittedName>
        <fullName evidence="1">Uncharacterized protein</fullName>
    </submittedName>
</protein>
<accession>A0A369JES0</accession>
<evidence type="ECO:0000313" key="1">
    <source>
        <dbReference type="EMBL" id="RDB19822.1"/>
    </source>
</evidence>
<gene>
    <name evidence="1" type="ORF">Hypma_013149</name>
</gene>